<dbReference type="InterPro" id="IPR009288">
    <property type="entry name" value="AIG2-like_dom"/>
</dbReference>
<dbReference type="Proteomes" id="UP000596902">
    <property type="component" value="Unassembled WGS sequence"/>
</dbReference>
<dbReference type="PANTHER" id="PTHR43976">
    <property type="entry name" value="SHORT CHAIN DEHYDROGENASE"/>
    <property type="match status" value="1"/>
</dbReference>
<dbReference type="SUPFAM" id="SSF110857">
    <property type="entry name" value="Gamma-glutamyl cyclotransferase-like"/>
    <property type="match status" value="1"/>
</dbReference>
<evidence type="ECO:0000256" key="3">
    <source>
        <dbReference type="SAM" id="MobiDB-lite"/>
    </source>
</evidence>
<dbReference type="InterPro" id="IPR002347">
    <property type="entry name" value="SDR_fam"/>
</dbReference>
<dbReference type="SUPFAM" id="SSF51735">
    <property type="entry name" value="NAD(P)-binding Rossmann-fold domains"/>
    <property type="match status" value="1"/>
</dbReference>
<keyword evidence="6" id="KW-1185">Reference proteome</keyword>
<reference evidence="5" key="2">
    <citation type="submission" date="2020-08" db="EMBL/GenBank/DDBJ databases">
        <title>Draft Genome Sequence of Cumin Blight Pathogen Alternaria burnsii.</title>
        <authorList>
            <person name="Feng Z."/>
        </authorList>
    </citation>
    <scope>NUCLEOTIDE SEQUENCE</scope>
    <source>
        <strain evidence="5">CBS107.38</strain>
    </source>
</reference>
<comment type="caution">
    <text evidence="5">The sequence shown here is derived from an EMBL/GenBank/DDBJ whole genome shotgun (WGS) entry which is preliminary data.</text>
</comment>
<dbReference type="Gene3D" id="3.10.490.10">
    <property type="entry name" value="Gamma-glutamyl cyclotransferase-like"/>
    <property type="match status" value="1"/>
</dbReference>
<feature type="compositionally biased region" description="Polar residues" evidence="3">
    <location>
        <begin position="1"/>
        <end position="12"/>
    </location>
</feature>
<accession>A0A8H7B990</accession>
<dbReference type="InterPro" id="IPR036291">
    <property type="entry name" value="NAD(P)-bd_dom_sf"/>
</dbReference>
<dbReference type="Pfam" id="PF06094">
    <property type="entry name" value="GGACT"/>
    <property type="match status" value="1"/>
</dbReference>
<evidence type="ECO:0000256" key="1">
    <source>
        <dbReference type="ARBA" id="ARBA00006484"/>
    </source>
</evidence>
<dbReference type="PANTHER" id="PTHR43976:SF16">
    <property type="entry name" value="SHORT-CHAIN DEHYDROGENASE_REDUCTASE FAMILY PROTEIN"/>
    <property type="match status" value="1"/>
</dbReference>
<protein>
    <recommendedName>
        <fullName evidence="4">Gamma-glutamylcyclotransferase AIG2-like domain-containing protein</fullName>
    </recommendedName>
</protein>
<dbReference type="Gene3D" id="3.40.50.720">
    <property type="entry name" value="NAD(P)-binding Rossmann-like Domain"/>
    <property type="match status" value="1"/>
</dbReference>
<name>A0A8H7B990_9PLEO</name>
<dbReference type="GeneID" id="62200795"/>
<dbReference type="InterPro" id="IPR013024">
    <property type="entry name" value="GGCT-like"/>
</dbReference>
<feature type="region of interest" description="Disordered" evidence="3">
    <location>
        <begin position="270"/>
        <end position="304"/>
    </location>
</feature>
<dbReference type="EMBL" id="JAAABM010000003">
    <property type="protein sequence ID" value="KAF7678822.1"/>
    <property type="molecule type" value="Genomic_DNA"/>
</dbReference>
<evidence type="ECO:0000313" key="6">
    <source>
        <dbReference type="Proteomes" id="UP000596902"/>
    </source>
</evidence>
<keyword evidence="2" id="KW-0560">Oxidoreductase</keyword>
<dbReference type="InterPro" id="IPR036568">
    <property type="entry name" value="GGCT-like_sf"/>
</dbReference>
<proteinExistence type="inferred from homology"/>
<evidence type="ECO:0000313" key="5">
    <source>
        <dbReference type="EMBL" id="KAF7678822.1"/>
    </source>
</evidence>
<dbReference type="Pfam" id="PF00106">
    <property type="entry name" value="adh_short"/>
    <property type="match status" value="1"/>
</dbReference>
<dbReference type="CDD" id="cd06661">
    <property type="entry name" value="GGCT_like"/>
    <property type="match status" value="1"/>
</dbReference>
<evidence type="ECO:0000256" key="2">
    <source>
        <dbReference type="ARBA" id="ARBA00023002"/>
    </source>
</evidence>
<gene>
    <name evidence="5" type="ORF">GT037_002570</name>
</gene>
<evidence type="ECO:0000259" key="4">
    <source>
        <dbReference type="Pfam" id="PF06094"/>
    </source>
</evidence>
<organism evidence="5 6">
    <name type="scientific">Alternaria burnsii</name>
    <dbReference type="NCBI Taxonomy" id="1187904"/>
    <lineage>
        <taxon>Eukaryota</taxon>
        <taxon>Fungi</taxon>
        <taxon>Dikarya</taxon>
        <taxon>Ascomycota</taxon>
        <taxon>Pezizomycotina</taxon>
        <taxon>Dothideomycetes</taxon>
        <taxon>Pleosporomycetidae</taxon>
        <taxon>Pleosporales</taxon>
        <taxon>Pleosporineae</taxon>
        <taxon>Pleosporaceae</taxon>
        <taxon>Alternaria</taxon>
        <taxon>Alternaria sect. Alternaria</taxon>
    </lineage>
</organism>
<dbReference type="AlphaFoldDB" id="A0A8H7B990"/>
<dbReference type="RefSeq" id="XP_038788895.1">
    <property type="nucleotide sequence ID" value="XM_038927617.1"/>
</dbReference>
<comment type="similarity">
    <text evidence="1">Belongs to the short-chain dehydrogenases/reductases (SDR) family.</text>
</comment>
<reference evidence="5" key="1">
    <citation type="submission" date="2020-01" db="EMBL/GenBank/DDBJ databases">
        <authorList>
            <person name="Feng Z.H.Z."/>
        </authorList>
    </citation>
    <scope>NUCLEOTIDE SEQUENCE</scope>
    <source>
        <strain evidence="5">CBS107.38</strain>
    </source>
</reference>
<feature type="domain" description="Gamma-glutamylcyclotransferase AIG2-like" evidence="4">
    <location>
        <begin position="502"/>
        <end position="614"/>
    </location>
</feature>
<dbReference type="PRINTS" id="PR00081">
    <property type="entry name" value="GDHRDH"/>
</dbReference>
<feature type="region of interest" description="Disordered" evidence="3">
    <location>
        <begin position="1"/>
        <end position="24"/>
    </location>
</feature>
<sequence length="635" mass="69682">MTSNAQSASSTKPPRPRSPHFPPHNAPRVWFITRGASPIAIALARQVLEHGDYVVAGVMPIEFEKREGQSEDFRTFLEDVKATDRWREHLRVVGLDSRVVGQCQAAVAEAVEAFGRIDVLLCAASEAVIGSVEELAQTIRTRSLVDEIFEINFFANVNIIKAVLPIMRERKNGHIIVITGITGHLGTPGLGMYCSSQWAVEGYCDSLAYEIAPFNVKMSLVQANMEVNVLTNRITSVPPMSEYLQGENPAPLAREIFSGLLDKLERIDNPAAHPSFDENATKSPGEESIASDMNPDAEPTMGDLLSSDTVTSLYAPLPMRVKSDLIAETVHALTAIGGHDNPPARHIVGSEGVTAVKEKLKTTSEELEDFIEVSGAVDIVQREGDASIDMTMDHGLIGFHDGQCTSASASTSTPIPSRKQYFDTNYSNTAFISTATTTSTSTSTSTSTAVQNIEIDEHVSTVPPPPPMPSGAFEPIDKAHYWQFLEDTKANMPGEPFQPFHMFFYGSLMDSEVLQAILDLPELPTTRPATISGFSIKMWGIYPTLIPCHSGSVTGTVWEVTSESQFDRLAAYETAAYRWDECNAVLEDGEVIKNCRTFCWAGEPNSKELEDGSFDLERYQKYFKSSVTRRRSLVP</sequence>
<dbReference type="InterPro" id="IPR051911">
    <property type="entry name" value="SDR_oxidoreductase"/>
</dbReference>
<dbReference type="GO" id="GO:0016491">
    <property type="term" value="F:oxidoreductase activity"/>
    <property type="evidence" value="ECO:0007669"/>
    <property type="project" value="UniProtKB-KW"/>
</dbReference>